<name>A0A9X0AQ16_9HELO</name>
<sequence>MIRNLGRKASLLDNRARSSTPLHNNAKPEHIGKEKSAAFGFIPNFKSHPLTPSSVCFKCKTPNWTKNYICPPDIHKVDTASEDKETPSELPDSDSYKSEKN</sequence>
<reference evidence="2" key="1">
    <citation type="submission" date="2022-11" db="EMBL/GenBank/DDBJ databases">
        <title>Genome Resource of Sclerotinia nivalis Strain SnTB1, a Plant Pathogen Isolated from American Ginseng.</title>
        <authorList>
            <person name="Fan S."/>
        </authorList>
    </citation>
    <scope>NUCLEOTIDE SEQUENCE</scope>
    <source>
        <strain evidence="2">SnTB1</strain>
    </source>
</reference>
<organism evidence="2 3">
    <name type="scientific">Sclerotinia nivalis</name>
    <dbReference type="NCBI Taxonomy" id="352851"/>
    <lineage>
        <taxon>Eukaryota</taxon>
        <taxon>Fungi</taxon>
        <taxon>Dikarya</taxon>
        <taxon>Ascomycota</taxon>
        <taxon>Pezizomycotina</taxon>
        <taxon>Leotiomycetes</taxon>
        <taxon>Helotiales</taxon>
        <taxon>Sclerotiniaceae</taxon>
        <taxon>Sclerotinia</taxon>
    </lineage>
</organism>
<proteinExistence type="predicted"/>
<feature type="region of interest" description="Disordered" evidence="1">
    <location>
        <begin position="78"/>
        <end position="101"/>
    </location>
</feature>
<evidence type="ECO:0000313" key="2">
    <source>
        <dbReference type="EMBL" id="KAJ8066852.1"/>
    </source>
</evidence>
<accession>A0A9X0AQ16</accession>
<gene>
    <name evidence="2" type="ORF">OCU04_004233</name>
</gene>
<evidence type="ECO:0000256" key="1">
    <source>
        <dbReference type="SAM" id="MobiDB-lite"/>
    </source>
</evidence>
<feature type="region of interest" description="Disordered" evidence="1">
    <location>
        <begin position="1"/>
        <end position="31"/>
    </location>
</feature>
<dbReference type="Proteomes" id="UP001152300">
    <property type="component" value="Unassembled WGS sequence"/>
</dbReference>
<comment type="caution">
    <text evidence="2">The sequence shown here is derived from an EMBL/GenBank/DDBJ whole genome shotgun (WGS) entry which is preliminary data.</text>
</comment>
<feature type="compositionally biased region" description="Basic and acidic residues" evidence="1">
    <location>
        <begin position="78"/>
        <end position="87"/>
    </location>
</feature>
<keyword evidence="3" id="KW-1185">Reference proteome</keyword>
<evidence type="ECO:0000313" key="3">
    <source>
        <dbReference type="Proteomes" id="UP001152300"/>
    </source>
</evidence>
<protein>
    <submittedName>
        <fullName evidence="2">Uncharacterized protein</fullName>
    </submittedName>
</protein>
<dbReference type="EMBL" id="JAPEIS010000004">
    <property type="protein sequence ID" value="KAJ8066852.1"/>
    <property type="molecule type" value="Genomic_DNA"/>
</dbReference>
<dbReference type="AlphaFoldDB" id="A0A9X0AQ16"/>